<keyword evidence="4" id="KW-0472">Membrane</keyword>
<dbReference type="Pfam" id="PF04191">
    <property type="entry name" value="PEMT"/>
    <property type="match status" value="1"/>
</dbReference>
<keyword evidence="6" id="KW-1185">Reference proteome</keyword>
<dbReference type="EC" id="2.1.1.100" evidence="5"/>
<dbReference type="GO" id="GO:0032259">
    <property type="term" value="P:methylation"/>
    <property type="evidence" value="ECO:0007669"/>
    <property type="project" value="UniProtKB-KW"/>
</dbReference>
<keyword evidence="5" id="KW-0808">Transferase</keyword>
<evidence type="ECO:0000256" key="3">
    <source>
        <dbReference type="ARBA" id="ARBA00022989"/>
    </source>
</evidence>
<dbReference type="Gene3D" id="1.20.120.1630">
    <property type="match status" value="1"/>
</dbReference>
<evidence type="ECO:0000313" key="5">
    <source>
        <dbReference type="EMBL" id="MFC5728832.1"/>
    </source>
</evidence>
<name>A0ABW0ZE92_9ACTN</name>
<evidence type="ECO:0000256" key="4">
    <source>
        <dbReference type="ARBA" id="ARBA00023136"/>
    </source>
</evidence>
<keyword evidence="2" id="KW-0812">Transmembrane</keyword>
<comment type="caution">
    <text evidence="5">The sequence shown here is derived from an EMBL/GenBank/DDBJ whole genome shotgun (WGS) entry which is preliminary data.</text>
</comment>
<evidence type="ECO:0000256" key="2">
    <source>
        <dbReference type="ARBA" id="ARBA00022692"/>
    </source>
</evidence>
<dbReference type="InterPro" id="IPR007318">
    <property type="entry name" value="Phopholipid_MeTrfase"/>
</dbReference>
<dbReference type="EMBL" id="JBHSNS010000002">
    <property type="protein sequence ID" value="MFC5728832.1"/>
    <property type="molecule type" value="Genomic_DNA"/>
</dbReference>
<organism evidence="5 6">
    <name type="scientific">Nocardioides vastitatis</name>
    <dbReference type="NCBI Taxonomy" id="2568655"/>
    <lineage>
        <taxon>Bacteria</taxon>
        <taxon>Bacillati</taxon>
        <taxon>Actinomycetota</taxon>
        <taxon>Actinomycetes</taxon>
        <taxon>Propionibacteriales</taxon>
        <taxon>Nocardioidaceae</taxon>
        <taxon>Nocardioides</taxon>
    </lineage>
</organism>
<dbReference type="RefSeq" id="WP_136435226.1">
    <property type="nucleotide sequence ID" value="NZ_JBHSNS010000002.1"/>
</dbReference>
<evidence type="ECO:0000313" key="6">
    <source>
        <dbReference type="Proteomes" id="UP001596072"/>
    </source>
</evidence>
<evidence type="ECO:0000256" key="1">
    <source>
        <dbReference type="ARBA" id="ARBA00004127"/>
    </source>
</evidence>
<accession>A0ABW0ZE92</accession>
<dbReference type="GO" id="GO:0004671">
    <property type="term" value="F:protein C-terminal S-isoprenylcysteine carboxyl O-methyltransferase activity"/>
    <property type="evidence" value="ECO:0007669"/>
    <property type="project" value="UniProtKB-EC"/>
</dbReference>
<protein>
    <submittedName>
        <fullName evidence="5">Methyltransferase family protein</fullName>
        <ecNumber evidence="5">2.1.1.100</ecNumber>
        <ecNumber evidence="5">2.1.1.334</ecNumber>
    </submittedName>
</protein>
<gene>
    <name evidence="5" type="ORF">ACFPQB_07870</name>
</gene>
<keyword evidence="3" id="KW-1133">Transmembrane helix</keyword>
<proteinExistence type="predicted"/>
<reference evidence="6" key="1">
    <citation type="journal article" date="2019" name="Int. J. Syst. Evol. Microbiol.">
        <title>The Global Catalogue of Microorganisms (GCM) 10K type strain sequencing project: providing services to taxonomists for standard genome sequencing and annotation.</title>
        <authorList>
            <consortium name="The Broad Institute Genomics Platform"/>
            <consortium name="The Broad Institute Genome Sequencing Center for Infectious Disease"/>
            <person name="Wu L."/>
            <person name="Ma J."/>
        </authorList>
    </citation>
    <scope>NUCLEOTIDE SEQUENCE [LARGE SCALE GENOMIC DNA]</scope>
    <source>
        <strain evidence="6">YIM 94188</strain>
    </source>
</reference>
<dbReference type="Proteomes" id="UP001596072">
    <property type="component" value="Unassembled WGS sequence"/>
</dbReference>
<comment type="subcellular location">
    <subcellularLocation>
        <location evidence="1">Endomembrane system</location>
        <topology evidence="1">Multi-pass membrane protein</topology>
    </subcellularLocation>
</comment>
<dbReference type="EC" id="2.1.1.334" evidence="5"/>
<sequence>MPHVPPPVVALAAGTAQHLLAGDRRPGPLRAAVAAAVAAGSAYLLVGSTQRFASHHTTVDPLRPARASALVTDGPNRITRNPMYLGMAGLLASHAVARGGPVLALPVAAFVAIIDRVQVRPEEAALRGQFGAEYDAYCRTVRRWL</sequence>
<keyword evidence="5" id="KW-0489">Methyltransferase</keyword>